<name>A0ABR8GVG5_9CYAN</name>
<evidence type="ECO:0000256" key="2">
    <source>
        <dbReference type="PROSITE-ProRule" id="PRU00169"/>
    </source>
</evidence>
<dbReference type="SMART" id="SM00448">
    <property type="entry name" value="REC"/>
    <property type="match status" value="1"/>
</dbReference>
<dbReference type="Proteomes" id="UP000660380">
    <property type="component" value="Unassembled WGS sequence"/>
</dbReference>
<evidence type="ECO:0000313" key="5">
    <source>
        <dbReference type="Proteomes" id="UP000660380"/>
    </source>
</evidence>
<dbReference type="Pfam" id="PF00072">
    <property type="entry name" value="Response_reg"/>
    <property type="match status" value="1"/>
</dbReference>
<keyword evidence="1 2" id="KW-0597">Phosphoprotein</keyword>
<evidence type="ECO:0000259" key="3">
    <source>
        <dbReference type="PROSITE" id="PS50110"/>
    </source>
</evidence>
<evidence type="ECO:0000256" key="1">
    <source>
        <dbReference type="ARBA" id="ARBA00022553"/>
    </source>
</evidence>
<gene>
    <name evidence="4" type="ORF">H6G81_19965</name>
</gene>
<dbReference type="InterPro" id="IPR001789">
    <property type="entry name" value="Sig_transdc_resp-reg_receiver"/>
</dbReference>
<sequence>MDLARSFIGQENKTNYPQPLILAVEDNDDNLVLITYTLESLGCKLICQKDSSSTLLIAKEYQPDLILMDILLPGLSGIDVVHYLKKESLTCKIPVIAVTALASPEERERILMAGFDDYISKPYMIEDFEALICSFLSKKLNPESCFDLQ</sequence>
<dbReference type="InterPro" id="IPR050595">
    <property type="entry name" value="Bact_response_regulator"/>
</dbReference>
<dbReference type="PANTHER" id="PTHR44591:SF3">
    <property type="entry name" value="RESPONSE REGULATORY DOMAIN-CONTAINING PROTEIN"/>
    <property type="match status" value="1"/>
</dbReference>
<dbReference type="EMBL" id="JACJTA010000047">
    <property type="protein sequence ID" value="MBD2606748.1"/>
    <property type="molecule type" value="Genomic_DNA"/>
</dbReference>
<feature type="modified residue" description="4-aspartylphosphate" evidence="2">
    <location>
        <position position="69"/>
    </location>
</feature>
<dbReference type="Gene3D" id="3.40.50.2300">
    <property type="match status" value="1"/>
</dbReference>
<comment type="caution">
    <text evidence="4">The sequence shown here is derived from an EMBL/GenBank/DDBJ whole genome shotgun (WGS) entry which is preliminary data.</text>
</comment>
<reference evidence="4 5" key="1">
    <citation type="journal article" date="2020" name="ISME J.">
        <title>Comparative genomics reveals insights into cyanobacterial evolution and habitat adaptation.</title>
        <authorList>
            <person name="Chen M.Y."/>
            <person name="Teng W.K."/>
            <person name="Zhao L."/>
            <person name="Hu C.X."/>
            <person name="Zhou Y.K."/>
            <person name="Han B.P."/>
            <person name="Song L.R."/>
            <person name="Shu W.S."/>
        </authorList>
    </citation>
    <scope>NUCLEOTIDE SEQUENCE [LARGE SCALE GENOMIC DNA]</scope>
    <source>
        <strain evidence="4 5">FACHB-248</strain>
    </source>
</reference>
<keyword evidence="5" id="KW-1185">Reference proteome</keyword>
<organism evidence="4 5">
    <name type="scientific">Scytonema hofmannii FACHB-248</name>
    <dbReference type="NCBI Taxonomy" id="1842502"/>
    <lineage>
        <taxon>Bacteria</taxon>
        <taxon>Bacillati</taxon>
        <taxon>Cyanobacteriota</taxon>
        <taxon>Cyanophyceae</taxon>
        <taxon>Nostocales</taxon>
        <taxon>Scytonemataceae</taxon>
        <taxon>Scytonema</taxon>
    </lineage>
</organism>
<feature type="domain" description="Response regulatory" evidence="3">
    <location>
        <begin position="20"/>
        <end position="136"/>
    </location>
</feature>
<dbReference type="SUPFAM" id="SSF52172">
    <property type="entry name" value="CheY-like"/>
    <property type="match status" value="1"/>
</dbReference>
<dbReference type="PANTHER" id="PTHR44591">
    <property type="entry name" value="STRESS RESPONSE REGULATOR PROTEIN 1"/>
    <property type="match status" value="1"/>
</dbReference>
<dbReference type="RefSeq" id="WP_029634206.1">
    <property type="nucleotide sequence ID" value="NZ_JACJTA010000047.1"/>
</dbReference>
<proteinExistence type="predicted"/>
<accession>A0ABR8GVG5</accession>
<dbReference type="PROSITE" id="PS50110">
    <property type="entry name" value="RESPONSE_REGULATORY"/>
    <property type="match status" value="1"/>
</dbReference>
<evidence type="ECO:0000313" key="4">
    <source>
        <dbReference type="EMBL" id="MBD2606748.1"/>
    </source>
</evidence>
<dbReference type="InterPro" id="IPR011006">
    <property type="entry name" value="CheY-like_superfamily"/>
</dbReference>
<protein>
    <submittedName>
        <fullName evidence="4">Response regulator</fullName>
    </submittedName>
</protein>